<name>A0A0J9E722_9RHOB</name>
<comment type="caution">
    <text evidence="1">The sequence shown here is derived from an EMBL/GenBank/DDBJ whole genome shotgun (WGS) entry which is preliminary data.</text>
</comment>
<dbReference type="AlphaFoldDB" id="A0A0J9E722"/>
<proteinExistence type="predicted"/>
<dbReference type="EMBL" id="LFTY01000002">
    <property type="protein sequence ID" value="KMW58492.1"/>
    <property type="molecule type" value="Genomic_DNA"/>
</dbReference>
<protein>
    <submittedName>
        <fullName evidence="1">Uncharacterized protein</fullName>
    </submittedName>
</protein>
<evidence type="ECO:0000313" key="1">
    <source>
        <dbReference type="EMBL" id="KMW58492.1"/>
    </source>
</evidence>
<organism evidence="1 2">
    <name type="scientific">Candidatus Rhodobacter oscarellae</name>
    <dbReference type="NCBI Taxonomy" id="1675527"/>
    <lineage>
        <taxon>Bacteria</taxon>
        <taxon>Pseudomonadati</taxon>
        <taxon>Pseudomonadota</taxon>
        <taxon>Alphaproteobacteria</taxon>
        <taxon>Rhodobacterales</taxon>
        <taxon>Rhodobacter group</taxon>
        <taxon>Rhodobacter</taxon>
    </lineage>
</organism>
<dbReference type="Proteomes" id="UP000037178">
    <property type="component" value="Unassembled WGS sequence"/>
</dbReference>
<keyword evidence="2" id="KW-1185">Reference proteome</keyword>
<sequence>MPAITIINASFESSYDGDCVARITNDGRFISQTTAETQNTNVINSFNPKVGEGDDSSGRSYTANIFAGTTLIGTTTGHQDRFEKPEKTDLEDLFGSLDTTDGSLNGTPARTLLGGGEVTRHLHEQKQFATFCKRSIENTKQVRSEHPHEISQAA</sequence>
<dbReference type="PATRIC" id="fig|1675527.3.peg.3626"/>
<reference evidence="1 2" key="1">
    <citation type="submission" date="2015-06" db="EMBL/GenBank/DDBJ databases">
        <title>Draft genome sequence of an Alphaproteobacteria species associated to the Mediterranean sponge Oscarella lobularis.</title>
        <authorList>
            <person name="Jourda C."/>
            <person name="Santini S."/>
            <person name="Claverie J.-M."/>
        </authorList>
    </citation>
    <scope>NUCLEOTIDE SEQUENCE [LARGE SCALE GENOMIC DNA]</scope>
    <source>
        <strain evidence="1">IGS</strain>
    </source>
</reference>
<accession>A0A0J9E722</accession>
<evidence type="ECO:0000313" key="2">
    <source>
        <dbReference type="Proteomes" id="UP000037178"/>
    </source>
</evidence>
<gene>
    <name evidence="1" type="ORF">AIOL_003467</name>
</gene>
<dbReference type="RefSeq" id="WP_049644096.1">
    <property type="nucleotide sequence ID" value="NZ_LFTY01000002.1"/>
</dbReference>